<dbReference type="Gene3D" id="3.20.20.140">
    <property type="entry name" value="Metal-dependent hydrolases"/>
    <property type="match status" value="1"/>
</dbReference>
<proteinExistence type="inferred from homology"/>
<evidence type="ECO:0000256" key="1">
    <source>
        <dbReference type="ARBA" id="ARBA00002368"/>
    </source>
</evidence>
<dbReference type="GO" id="GO:0006145">
    <property type="term" value="P:purine nucleobase catabolic process"/>
    <property type="evidence" value="ECO:0007669"/>
    <property type="project" value="TreeGrafter"/>
</dbReference>
<feature type="active site" evidence="7">
    <location>
        <position position="316"/>
    </location>
</feature>
<dbReference type="NCBIfam" id="TIGR00857">
    <property type="entry name" value="pyrC_multi"/>
    <property type="match status" value="1"/>
</dbReference>
<dbReference type="GO" id="GO:0004038">
    <property type="term" value="F:allantoinase activity"/>
    <property type="evidence" value="ECO:0007669"/>
    <property type="project" value="TreeGrafter"/>
</dbReference>
<keyword evidence="4 7" id="KW-0378">Hydrolase</keyword>
<dbReference type="InterPro" id="IPR032466">
    <property type="entry name" value="Metal_Hydrolase"/>
</dbReference>
<dbReference type="InterPro" id="IPR004722">
    <property type="entry name" value="DHOase"/>
</dbReference>
<dbReference type="GO" id="GO:0008270">
    <property type="term" value="F:zinc ion binding"/>
    <property type="evidence" value="ECO:0007669"/>
    <property type="project" value="UniProtKB-UniRule"/>
</dbReference>
<dbReference type="AlphaFoldDB" id="A0A839JYR0"/>
<dbReference type="EMBL" id="JACEGA010000001">
    <property type="protein sequence ID" value="MBB2182347.1"/>
    <property type="molecule type" value="Genomic_DNA"/>
</dbReference>
<accession>A0A839JYR0</accession>
<feature type="binding site" evidence="7">
    <location>
        <begin position="334"/>
        <end position="335"/>
    </location>
    <ligand>
        <name>substrate</name>
    </ligand>
</feature>
<dbReference type="SUPFAM" id="SSF51556">
    <property type="entry name" value="Metallo-dependent hydrolases"/>
    <property type="match status" value="1"/>
</dbReference>
<feature type="binding site" evidence="7">
    <location>
        <begin position="73"/>
        <end position="75"/>
    </location>
    <ligand>
        <name>substrate</name>
    </ligand>
</feature>
<comment type="cofactor">
    <cofactor evidence="7">
        <name>Zn(2+)</name>
        <dbReference type="ChEBI" id="CHEBI:29105"/>
    </cofactor>
    <text evidence="7">Binds 2 Zn(2+) ions per subunit.</text>
</comment>
<evidence type="ECO:0000259" key="9">
    <source>
        <dbReference type="Pfam" id="PF12890"/>
    </source>
</evidence>
<name>A0A839JYR0_9FIRM</name>
<feature type="binding site" evidence="7">
    <location>
        <position position="73"/>
    </location>
    <ligand>
        <name>Zn(2+)</name>
        <dbReference type="ChEBI" id="CHEBI:29105"/>
        <label>1</label>
    </ligand>
</feature>
<feature type="domain" description="Dihydroorotase catalytic" evidence="9">
    <location>
        <begin position="61"/>
        <end position="249"/>
    </location>
</feature>
<evidence type="ECO:0000256" key="2">
    <source>
        <dbReference type="ARBA" id="ARBA00010286"/>
    </source>
</evidence>
<feature type="binding site" evidence="7">
    <location>
        <position position="243"/>
    </location>
    <ligand>
        <name>Zn(2+)</name>
        <dbReference type="ChEBI" id="CHEBI:29105"/>
        <label>2</label>
    </ligand>
</feature>
<comment type="pathway">
    <text evidence="7">Pyrimidine metabolism; UMP biosynthesis via de novo pathway; (S)-dihydroorotate from bicarbonate: step 3/3.</text>
</comment>
<dbReference type="HAMAP" id="MF_00220_B">
    <property type="entry name" value="PyrC_classI_B"/>
    <property type="match status" value="1"/>
</dbReference>
<sequence>MLTLIKNGYVIDPASDREGCYDLLLEGEIIRAVKKEIDSDEIQQEADKKGVRFTLIDAKDKYVMPGFIDLHVHLREPGYEYKETIATGSKAAAAGGYTTICPMPNTKPVIDSSDMVKLLLKKAQEEAVVHILPVGSVTLGQDGKELVNVKKLKEAGCVALSEDGKSVMDTALYAEAMRQAANNHLLIFAHCEDKSLVGKGVINQGKKSEEFQLPGICNAVEDIITARDILLAKETGATLHLCHCSTKDSVAMLALAKKDGLKVTGEVCPHHFTLSDEDILSADTNYKMNPPIRSRDDVEALKEALRNNILDVISTDHAPHSEEEKSKSFAEAPFGIVGSETAFALTYTELVKQGYLTIKQMVEKMSSNPAKILGIDKGCIGEGYVADLVIADPNAEYTIDKKQFFSKGKNTPFHGRKVTGRIEYTFVAGRMVYRSENVS</sequence>
<evidence type="ECO:0000259" key="8">
    <source>
        <dbReference type="Pfam" id="PF07969"/>
    </source>
</evidence>
<evidence type="ECO:0000256" key="6">
    <source>
        <dbReference type="ARBA" id="ARBA00022975"/>
    </source>
</evidence>
<feature type="binding site" evidence="7">
    <location>
        <position position="316"/>
    </location>
    <ligand>
        <name>Zn(2+)</name>
        <dbReference type="ChEBI" id="CHEBI:29105"/>
        <label>1</label>
    </ligand>
</feature>
<dbReference type="InterPro" id="IPR011059">
    <property type="entry name" value="Metal-dep_hydrolase_composite"/>
</dbReference>
<dbReference type="InterPro" id="IPR024403">
    <property type="entry name" value="DHOase_cat"/>
</dbReference>
<evidence type="ECO:0000313" key="10">
    <source>
        <dbReference type="EMBL" id="MBB2182347.1"/>
    </source>
</evidence>
<dbReference type="RefSeq" id="WP_228352072.1">
    <property type="nucleotide sequence ID" value="NZ_JACEGA010000001.1"/>
</dbReference>
<evidence type="ECO:0000256" key="4">
    <source>
        <dbReference type="ARBA" id="ARBA00022801"/>
    </source>
</evidence>
<dbReference type="UniPathway" id="UPA00070">
    <property type="reaction ID" value="UER00117"/>
</dbReference>
<dbReference type="InterPro" id="IPR050138">
    <property type="entry name" value="DHOase/Allantoinase_Hydrolase"/>
</dbReference>
<gene>
    <name evidence="7" type="primary">pyrC</name>
    <name evidence="10" type="ORF">H0486_05595</name>
</gene>
<dbReference type="InterPro" id="IPR013108">
    <property type="entry name" value="Amidohydro_3"/>
</dbReference>
<comment type="function">
    <text evidence="1 7">Catalyzes the reversible cyclization of carbamoyl aspartate to dihydroorotate.</text>
</comment>
<dbReference type="PROSITE" id="PS00482">
    <property type="entry name" value="DIHYDROOROTASE_1"/>
    <property type="match status" value="1"/>
</dbReference>
<keyword evidence="5 7" id="KW-0862">Zinc</keyword>
<keyword evidence="11" id="KW-1185">Reference proteome</keyword>
<dbReference type="InterPro" id="IPR002195">
    <property type="entry name" value="Dihydroorotase_CS"/>
</dbReference>
<dbReference type="CDD" id="cd01317">
    <property type="entry name" value="DHOase_IIa"/>
    <property type="match status" value="1"/>
</dbReference>
<dbReference type="Gene3D" id="2.30.40.10">
    <property type="entry name" value="Urease, subunit C, domain 1"/>
    <property type="match status" value="1"/>
</dbReference>
<organism evidence="10 11">
    <name type="scientific">Variimorphobacter saccharofermentans</name>
    <dbReference type="NCBI Taxonomy" id="2755051"/>
    <lineage>
        <taxon>Bacteria</taxon>
        <taxon>Bacillati</taxon>
        <taxon>Bacillota</taxon>
        <taxon>Clostridia</taxon>
        <taxon>Lachnospirales</taxon>
        <taxon>Lachnospiraceae</taxon>
        <taxon>Variimorphobacter</taxon>
    </lineage>
</organism>
<dbReference type="GO" id="GO:0044205">
    <property type="term" value="P:'de novo' UMP biosynthetic process"/>
    <property type="evidence" value="ECO:0007669"/>
    <property type="project" value="UniProtKB-UniRule"/>
</dbReference>
<feature type="binding site" evidence="7">
    <location>
        <position position="105"/>
    </location>
    <ligand>
        <name>substrate</name>
    </ligand>
</feature>
<keyword evidence="3 7" id="KW-0479">Metal-binding</keyword>
<feature type="binding site" evidence="7">
    <location>
        <position position="289"/>
    </location>
    <ligand>
        <name>substrate</name>
    </ligand>
</feature>
<feature type="binding site" evidence="7">
    <location>
        <position position="163"/>
    </location>
    <ligand>
        <name>Zn(2+)</name>
        <dbReference type="ChEBI" id="CHEBI:29105"/>
        <label>2</label>
    </ligand>
</feature>
<feature type="binding site" evidence="7">
    <location>
        <position position="320"/>
    </location>
    <ligand>
        <name>substrate</name>
    </ligand>
</feature>
<feature type="binding site" evidence="7">
    <location>
        <position position="71"/>
    </location>
    <ligand>
        <name>Zn(2+)</name>
        <dbReference type="ChEBI" id="CHEBI:29105"/>
        <label>1</label>
    </ligand>
</feature>
<comment type="caution">
    <text evidence="10">The sequence shown here is derived from an EMBL/GenBank/DDBJ whole genome shotgun (WGS) entry which is preliminary data.</text>
</comment>
<dbReference type="GO" id="GO:0005737">
    <property type="term" value="C:cytoplasm"/>
    <property type="evidence" value="ECO:0007669"/>
    <property type="project" value="TreeGrafter"/>
</dbReference>
<comment type="similarity">
    <text evidence="2 7">Belongs to the metallo-dependent hydrolases superfamily. DHOase family. Class I DHOase subfamily.</text>
</comment>
<evidence type="ECO:0000256" key="7">
    <source>
        <dbReference type="HAMAP-Rule" id="MF_00220"/>
    </source>
</evidence>
<keyword evidence="6 7" id="KW-0665">Pyrimidine biosynthesis</keyword>
<dbReference type="GO" id="GO:0004151">
    <property type="term" value="F:dihydroorotase activity"/>
    <property type="evidence" value="ECO:0007669"/>
    <property type="project" value="UniProtKB-UniRule"/>
</dbReference>
<dbReference type="PANTHER" id="PTHR43668:SF2">
    <property type="entry name" value="ALLANTOINASE"/>
    <property type="match status" value="1"/>
</dbReference>
<dbReference type="PROSITE" id="PS00483">
    <property type="entry name" value="DIHYDROOROTASE_2"/>
    <property type="match status" value="1"/>
</dbReference>
<dbReference type="SUPFAM" id="SSF51338">
    <property type="entry name" value="Composite domain of metallo-dependent hydrolases"/>
    <property type="match status" value="1"/>
</dbReference>
<dbReference type="EC" id="3.5.2.3" evidence="7"/>
<feature type="binding site" evidence="7">
    <location>
        <position position="190"/>
    </location>
    <ligand>
        <name>Zn(2+)</name>
        <dbReference type="ChEBI" id="CHEBI:29105"/>
        <label>2</label>
    </ligand>
</feature>
<evidence type="ECO:0000313" key="11">
    <source>
        <dbReference type="Proteomes" id="UP000574276"/>
    </source>
</evidence>
<dbReference type="Pfam" id="PF07969">
    <property type="entry name" value="Amidohydro_3"/>
    <property type="match status" value="1"/>
</dbReference>
<feature type="binding site" evidence="7">
    <location>
        <position position="163"/>
    </location>
    <ligand>
        <name>Zn(2+)</name>
        <dbReference type="ChEBI" id="CHEBI:29105"/>
        <label>1</label>
    </ligand>
</feature>
<comment type="catalytic activity">
    <reaction evidence="7">
        <text>(S)-dihydroorotate + H2O = N-carbamoyl-L-aspartate + H(+)</text>
        <dbReference type="Rhea" id="RHEA:24296"/>
        <dbReference type="ChEBI" id="CHEBI:15377"/>
        <dbReference type="ChEBI" id="CHEBI:15378"/>
        <dbReference type="ChEBI" id="CHEBI:30864"/>
        <dbReference type="ChEBI" id="CHEBI:32814"/>
        <dbReference type="EC" id="3.5.2.3"/>
    </reaction>
</comment>
<dbReference type="PANTHER" id="PTHR43668">
    <property type="entry name" value="ALLANTOINASE"/>
    <property type="match status" value="1"/>
</dbReference>
<reference evidence="10 11" key="1">
    <citation type="submission" date="2020-07" db="EMBL/GenBank/DDBJ databases">
        <title>Characterization and genome sequencing of isolate MD1, a novel member within the family Lachnospiraceae.</title>
        <authorList>
            <person name="Rettenmaier R."/>
            <person name="Di Bello L."/>
            <person name="Zinser C."/>
            <person name="Scheitz K."/>
            <person name="Liebl W."/>
            <person name="Zverlov V."/>
        </authorList>
    </citation>
    <scope>NUCLEOTIDE SEQUENCE [LARGE SCALE GENOMIC DNA]</scope>
    <source>
        <strain evidence="10 11">MD1</strain>
    </source>
</reference>
<evidence type="ECO:0000256" key="5">
    <source>
        <dbReference type="ARBA" id="ARBA00022833"/>
    </source>
</evidence>
<feature type="domain" description="Amidohydrolase 3" evidence="8">
    <location>
        <begin position="298"/>
        <end position="433"/>
    </location>
</feature>
<dbReference type="Proteomes" id="UP000574276">
    <property type="component" value="Unassembled WGS sequence"/>
</dbReference>
<dbReference type="Pfam" id="PF12890">
    <property type="entry name" value="DHOase"/>
    <property type="match status" value="1"/>
</dbReference>
<protein>
    <recommendedName>
        <fullName evidence="7">Dihydroorotase</fullName>
        <shortName evidence="7">DHOase</shortName>
        <ecNumber evidence="7">3.5.2.3</ecNumber>
    </recommendedName>
</protein>
<evidence type="ECO:0000256" key="3">
    <source>
        <dbReference type="ARBA" id="ARBA00022723"/>
    </source>
</evidence>